<dbReference type="InterPro" id="IPR001387">
    <property type="entry name" value="Cro/C1-type_HTH"/>
</dbReference>
<organism evidence="2">
    <name type="scientific">Parabacteroides goldsteinii</name>
    <dbReference type="NCBI Taxonomy" id="328812"/>
    <lineage>
        <taxon>Bacteria</taxon>
        <taxon>Pseudomonadati</taxon>
        <taxon>Bacteroidota</taxon>
        <taxon>Bacteroidia</taxon>
        <taxon>Bacteroidales</taxon>
        <taxon>Tannerellaceae</taxon>
        <taxon>Parabacteroides</taxon>
    </lineage>
</organism>
<dbReference type="RefSeq" id="WP_010801697.1">
    <property type="nucleotide sequence ID" value="NZ_AP031410.1"/>
</dbReference>
<dbReference type="SUPFAM" id="SSF47413">
    <property type="entry name" value="lambda repressor-like DNA-binding domains"/>
    <property type="match status" value="1"/>
</dbReference>
<evidence type="ECO:0000259" key="1">
    <source>
        <dbReference type="PROSITE" id="PS50943"/>
    </source>
</evidence>
<feature type="domain" description="HTH cro/C1-type" evidence="1">
    <location>
        <begin position="3"/>
        <end position="62"/>
    </location>
</feature>
<comment type="caution">
    <text evidence="2">The sequence shown here is derived from an EMBL/GenBank/DDBJ whole genome shotgun (WGS) entry which is preliminary data.</text>
</comment>
<reference evidence="2" key="1">
    <citation type="journal article" date="2019" name="Nat. Med.">
        <title>A library of human gut bacterial isolates paired with longitudinal multiomics data enables mechanistic microbiome research.</title>
        <authorList>
            <person name="Poyet M."/>
            <person name="Groussin M."/>
            <person name="Gibbons S.M."/>
            <person name="Avila-Pacheco J."/>
            <person name="Jiang X."/>
            <person name="Kearney S.M."/>
            <person name="Perrotta A.R."/>
            <person name="Berdy B."/>
            <person name="Zhao S."/>
            <person name="Lieberman T.D."/>
            <person name="Swanson P.K."/>
            <person name="Smith M."/>
            <person name="Roesemann S."/>
            <person name="Alexander J.E."/>
            <person name="Rich S.A."/>
            <person name="Livny J."/>
            <person name="Vlamakis H."/>
            <person name="Clish C."/>
            <person name="Bullock K."/>
            <person name="Deik A."/>
            <person name="Scott J."/>
            <person name="Pierce K.A."/>
            <person name="Xavier R.J."/>
            <person name="Alm E.J."/>
        </authorList>
    </citation>
    <scope>NUCLEOTIDE SEQUENCE</scope>
    <source>
        <strain evidence="2">BIOML-A4</strain>
    </source>
</reference>
<dbReference type="PROSITE" id="PS50943">
    <property type="entry name" value="HTH_CROC1"/>
    <property type="match status" value="1"/>
</dbReference>
<dbReference type="CDD" id="cd00093">
    <property type="entry name" value="HTH_XRE"/>
    <property type="match status" value="1"/>
</dbReference>
<dbReference type="GO" id="GO:0003677">
    <property type="term" value="F:DNA binding"/>
    <property type="evidence" value="ECO:0007669"/>
    <property type="project" value="InterPro"/>
</dbReference>
<protein>
    <submittedName>
        <fullName evidence="2">Helix-turn-helix domain-containing protein</fullName>
    </submittedName>
</protein>
<dbReference type="EMBL" id="WKLP01000008">
    <property type="protein sequence ID" value="MRY11304.1"/>
    <property type="molecule type" value="Genomic_DNA"/>
</dbReference>
<sequence length="86" mass="9413">MDIKKVIKERGWTLEKLAAEMTNKQGGKGISQPTVSQIINGNPSLDKLKEIASIIGVTVSDLLRDEDDNTFVCPNCGAKLELKKVE</sequence>
<gene>
    <name evidence="2" type="ORF">GKE01_07440</name>
</gene>
<accession>A0A6G1ZBG1</accession>
<dbReference type="SMART" id="SM00530">
    <property type="entry name" value="HTH_XRE"/>
    <property type="match status" value="1"/>
</dbReference>
<dbReference type="AlphaFoldDB" id="A0A6G1ZBG1"/>
<proteinExistence type="predicted"/>
<name>A0A6G1ZBG1_9BACT</name>
<evidence type="ECO:0000313" key="2">
    <source>
        <dbReference type="EMBL" id="MRY11304.1"/>
    </source>
</evidence>
<dbReference type="Gene3D" id="1.10.260.40">
    <property type="entry name" value="lambda repressor-like DNA-binding domains"/>
    <property type="match status" value="1"/>
</dbReference>
<dbReference type="Pfam" id="PF01381">
    <property type="entry name" value="HTH_3"/>
    <property type="match status" value="1"/>
</dbReference>
<dbReference type="InterPro" id="IPR010982">
    <property type="entry name" value="Lambda_DNA-bd_dom_sf"/>
</dbReference>